<reference evidence="1" key="2">
    <citation type="submission" date="2020-11" db="EMBL/GenBank/DDBJ databases">
        <authorList>
            <person name="McCartney M.A."/>
            <person name="Auch B."/>
            <person name="Kono T."/>
            <person name="Mallez S."/>
            <person name="Becker A."/>
            <person name="Gohl D.M."/>
            <person name="Silverstein K.A.T."/>
            <person name="Koren S."/>
            <person name="Bechman K.B."/>
            <person name="Herman A."/>
            <person name="Abrahante J.E."/>
            <person name="Garbe J."/>
        </authorList>
    </citation>
    <scope>NUCLEOTIDE SEQUENCE</scope>
    <source>
        <strain evidence="1">Duluth1</strain>
        <tissue evidence="1">Whole animal</tissue>
    </source>
</reference>
<reference evidence="1" key="1">
    <citation type="journal article" date="2019" name="bioRxiv">
        <title>The Genome of the Zebra Mussel, Dreissena polymorpha: A Resource for Invasive Species Research.</title>
        <authorList>
            <person name="McCartney M.A."/>
            <person name="Auch B."/>
            <person name="Kono T."/>
            <person name="Mallez S."/>
            <person name="Zhang Y."/>
            <person name="Obille A."/>
            <person name="Becker A."/>
            <person name="Abrahante J.E."/>
            <person name="Garbe J."/>
            <person name="Badalamenti J.P."/>
            <person name="Herman A."/>
            <person name="Mangelson H."/>
            <person name="Liachko I."/>
            <person name="Sullivan S."/>
            <person name="Sone E.D."/>
            <person name="Koren S."/>
            <person name="Silverstein K.A.T."/>
            <person name="Beckman K.B."/>
            <person name="Gohl D.M."/>
        </authorList>
    </citation>
    <scope>NUCLEOTIDE SEQUENCE</scope>
    <source>
        <strain evidence="1">Duluth1</strain>
        <tissue evidence="1">Whole animal</tissue>
    </source>
</reference>
<evidence type="ECO:0000313" key="1">
    <source>
        <dbReference type="EMBL" id="KAH3821731.1"/>
    </source>
</evidence>
<evidence type="ECO:0000313" key="2">
    <source>
        <dbReference type="Proteomes" id="UP000828390"/>
    </source>
</evidence>
<organism evidence="1 2">
    <name type="scientific">Dreissena polymorpha</name>
    <name type="common">Zebra mussel</name>
    <name type="synonym">Mytilus polymorpha</name>
    <dbReference type="NCBI Taxonomy" id="45954"/>
    <lineage>
        <taxon>Eukaryota</taxon>
        <taxon>Metazoa</taxon>
        <taxon>Spiralia</taxon>
        <taxon>Lophotrochozoa</taxon>
        <taxon>Mollusca</taxon>
        <taxon>Bivalvia</taxon>
        <taxon>Autobranchia</taxon>
        <taxon>Heteroconchia</taxon>
        <taxon>Euheterodonta</taxon>
        <taxon>Imparidentia</taxon>
        <taxon>Neoheterodontei</taxon>
        <taxon>Myida</taxon>
        <taxon>Dreissenoidea</taxon>
        <taxon>Dreissenidae</taxon>
        <taxon>Dreissena</taxon>
    </lineage>
</organism>
<gene>
    <name evidence="1" type="ORF">DPMN_123498</name>
</gene>
<dbReference type="Proteomes" id="UP000828390">
    <property type="component" value="Unassembled WGS sequence"/>
</dbReference>
<sequence length="66" mass="7396">MGKAMKLIKSSRHSHMHQDTLEALMRVHADRPPLQEYKAEGAIHHWMDCGPGTRHLAGHKISSASD</sequence>
<comment type="caution">
    <text evidence="1">The sequence shown here is derived from an EMBL/GenBank/DDBJ whole genome shotgun (WGS) entry which is preliminary data.</text>
</comment>
<dbReference type="AlphaFoldDB" id="A0A9D4GQG6"/>
<name>A0A9D4GQG6_DREPO</name>
<accession>A0A9D4GQG6</accession>
<keyword evidence="2" id="KW-1185">Reference proteome</keyword>
<protein>
    <submittedName>
        <fullName evidence="1">Uncharacterized protein</fullName>
    </submittedName>
</protein>
<dbReference type="EMBL" id="JAIWYP010000005">
    <property type="protein sequence ID" value="KAH3821731.1"/>
    <property type="molecule type" value="Genomic_DNA"/>
</dbReference>
<proteinExistence type="predicted"/>